<gene>
    <name evidence="1" type="ORF">FRZ44_33780</name>
</gene>
<organism evidence="1 2">
    <name type="scientific">Hypericibacter terrae</name>
    <dbReference type="NCBI Taxonomy" id="2602015"/>
    <lineage>
        <taxon>Bacteria</taxon>
        <taxon>Pseudomonadati</taxon>
        <taxon>Pseudomonadota</taxon>
        <taxon>Alphaproteobacteria</taxon>
        <taxon>Rhodospirillales</taxon>
        <taxon>Dongiaceae</taxon>
        <taxon>Hypericibacter</taxon>
    </lineage>
</organism>
<dbReference type="InterPro" id="IPR029068">
    <property type="entry name" value="Glyas_Bleomycin-R_OHBP_Dase"/>
</dbReference>
<keyword evidence="2" id="KW-1185">Reference proteome</keyword>
<sequence length="147" mass="16087">MGDGGRLAFFQFLPGATGPATNLPPDGIDHHVAMAVSDFDDIATLKTRFDVPEIGNCGIDHGFCYSLYVRGSDRMLVEFASDAENELEINEAAAAAAHDELAKWSRKDYAVNNLKRGSRRFALPTSPLDEILQVIRGDRVKQPLGRP</sequence>
<evidence type="ECO:0000313" key="1">
    <source>
        <dbReference type="EMBL" id="QEX18074.1"/>
    </source>
</evidence>
<accession>A0A5J6ML19</accession>
<name>A0A5J6ML19_9PROT</name>
<dbReference type="AlphaFoldDB" id="A0A5J6ML19"/>
<reference evidence="1 2" key="1">
    <citation type="submission" date="2019-08" db="EMBL/GenBank/DDBJ databases">
        <title>Hyperibacter terrae gen. nov., sp. nov. and Hyperibacter viscosus sp. nov., two new members in the family Rhodospirillaceae isolated from the rhizosphere of Hypericum perforatum.</title>
        <authorList>
            <person name="Noviana Z."/>
        </authorList>
    </citation>
    <scope>NUCLEOTIDE SEQUENCE [LARGE SCALE GENOMIC DNA]</scope>
    <source>
        <strain evidence="1 2">R5913</strain>
    </source>
</reference>
<dbReference type="Proteomes" id="UP000326202">
    <property type="component" value="Chromosome"/>
</dbReference>
<dbReference type="Gene3D" id="3.10.180.10">
    <property type="entry name" value="2,3-Dihydroxybiphenyl 1,2-Dioxygenase, domain 1"/>
    <property type="match status" value="1"/>
</dbReference>
<dbReference type="OrthoDB" id="9803142at2"/>
<dbReference type="SUPFAM" id="SSF54593">
    <property type="entry name" value="Glyoxalase/Bleomycin resistance protein/Dihydroxybiphenyl dioxygenase"/>
    <property type="match status" value="1"/>
</dbReference>
<dbReference type="RefSeq" id="WP_151178268.1">
    <property type="nucleotide sequence ID" value="NZ_CP042906.1"/>
</dbReference>
<dbReference type="KEGG" id="htq:FRZ44_33780"/>
<protein>
    <submittedName>
        <fullName evidence="1">Uncharacterized protein</fullName>
    </submittedName>
</protein>
<dbReference type="EMBL" id="CP042906">
    <property type="protein sequence ID" value="QEX18074.1"/>
    <property type="molecule type" value="Genomic_DNA"/>
</dbReference>
<proteinExistence type="predicted"/>
<evidence type="ECO:0000313" key="2">
    <source>
        <dbReference type="Proteomes" id="UP000326202"/>
    </source>
</evidence>